<proteinExistence type="predicted"/>
<name>A0A5B7G7K7_PORTR</name>
<evidence type="ECO:0000313" key="2">
    <source>
        <dbReference type="Proteomes" id="UP000324222"/>
    </source>
</evidence>
<protein>
    <submittedName>
        <fullName evidence="1">Uncharacterized protein</fullName>
    </submittedName>
</protein>
<dbReference type="AlphaFoldDB" id="A0A5B7G7K7"/>
<dbReference type="Proteomes" id="UP000324222">
    <property type="component" value="Unassembled WGS sequence"/>
</dbReference>
<gene>
    <name evidence="1" type="ORF">E2C01_047069</name>
</gene>
<accession>A0A5B7G7K7</accession>
<organism evidence="1 2">
    <name type="scientific">Portunus trituberculatus</name>
    <name type="common">Swimming crab</name>
    <name type="synonym">Neptunus trituberculatus</name>
    <dbReference type="NCBI Taxonomy" id="210409"/>
    <lineage>
        <taxon>Eukaryota</taxon>
        <taxon>Metazoa</taxon>
        <taxon>Ecdysozoa</taxon>
        <taxon>Arthropoda</taxon>
        <taxon>Crustacea</taxon>
        <taxon>Multicrustacea</taxon>
        <taxon>Malacostraca</taxon>
        <taxon>Eumalacostraca</taxon>
        <taxon>Eucarida</taxon>
        <taxon>Decapoda</taxon>
        <taxon>Pleocyemata</taxon>
        <taxon>Brachyura</taxon>
        <taxon>Eubrachyura</taxon>
        <taxon>Portunoidea</taxon>
        <taxon>Portunidae</taxon>
        <taxon>Portuninae</taxon>
        <taxon>Portunus</taxon>
    </lineage>
</organism>
<sequence length="165" mass="17156">MSDLSPKRRLLDLMPSFLMASSSPEAGPSWRPHPFGCMLLTPSTTTTTTSITSTAAAIATTPPSLLTASTSARGASRASLLTPSPVHTFVSATSPHFFSRGYGASSHVTCVTSTSPHLVSTQSYVTASSEGGATSLSVKSPSCVTATITTSPTSVYQRLQFTTHR</sequence>
<dbReference type="EMBL" id="VSRR010011437">
    <property type="protein sequence ID" value="MPC53183.1"/>
    <property type="molecule type" value="Genomic_DNA"/>
</dbReference>
<reference evidence="1 2" key="1">
    <citation type="submission" date="2019-05" db="EMBL/GenBank/DDBJ databases">
        <title>Another draft genome of Portunus trituberculatus and its Hox gene families provides insights of decapod evolution.</title>
        <authorList>
            <person name="Jeong J.-H."/>
            <person name="Song I."/>
            <person name="Kim S."/>
            <person name="Choi T."/>
            <person name="Kim D."/>
            <person name="Ryu S."/>
            <person name="Kim W."/>
        </authorList>
    </citation>
    <scope>NUCLEOTIDE SEQUENCE [LARGE SCALE GENOMIC DNA]</scope>
    <source>
        <tissue evidence="1">Muscle</tissue>
    </source>
</reference>
<evidence type="ECO:0000313" key="1">
    <source>
        <dbReference type="EMBL" id="MPC53183.1"/>
    </source>
</evidence>
<comment type="caution">
    <text evidence="1">The sequence shown here is derived from an EMBL/GenBank/DDBJ whole genome shotgun (WGS) entry which is preliminary data.</text>
</comment>
<keyword evidence="2" id="KW-1185">Reference proteome</keyword>